<name>A0A0B7BN76_9EUPU</name>
<dbReference type="AlphaFoldDB" id="A0A0B7BN76"/>
<sequence>MVDTGRPEPDFLNTAVSCDLMVVYAPISTYVKFIDSKFQQSQFVYFINCNVNAQ</sequence>
<dbReference type="EMBL" id="HACG01046735">
    <property type="protein sequence ID" value="CEK93600.1"/>
    <property type="molecule type" value="Transcribed_RNA"/>
</dbReference>
<dbReference type="EMBL" id="HACG01046736">
    <property type="protein sequence ID" value="CEK93601.1"/>
    <property type="molecule type" value="Transcribed_RNA"/>
</dbReference>
<evidence type="ECO:0000313" key="1">
    <source>
        <dbReference type="EMBL" id="CEK93600.1"/>
    </source>
</evidence>
<proteinExistence type="predicted"/>
<evidence type="ECO:0000313" key="2">
    <source>
        <dbReference type="EMBL" id="CEK93601.1"/>
    </source>
</evidence>
<organism evidence="1">
    <name type="scientific">Arion vulgaris</name>
    <dbReference type="NCBI Taxonomy" id="1028688"/>
    <lineage>
        <taxon>Eukaryota</taxon>
        <taxon>Metazoa</taxon>
        <taxon>Spiralia</taxon>
        <taxon>Lophotrochozoa</taxon>
        <taxon>Mollusca</taxon>
        <taxon>Gastropoda</taxon>
        <taxon>Heterobranchia</taxon>
        <taxon>Euthyneura</taxon>
        <taxon>Panpulmonata</taxon>
        <taxon>Eupulmonata</taxon>
        <taxon>Stylommatophora</taxon>
        <taxon>Helicina</taxon>
        <taxon>Arionoidea</taxon>
        <taxon>Arionidae</taxon>
        <taxon>Arion</taxon>
    </lineage>
</organism>
<protein>
    <submittedName>
        <fullName evidence="1">Uncharacterized protein</fullName>
    </submittedName>
</protein>
<gene>
    <name evidence="1" type="primary">ORF196226</name>
    <name evidence="2" type="synonym">ORF196239</name>
</gene>
<accession>A0A0B7BN76</accession>
<reference evidence="1" key="1">
    <citation type="submission" date="2014-12" db="EMBL/GenBank/DDBJ databases">
        <title>Insight into the proteome of Arion vulgaris.</title>
        <authorList>
            <person name="Aradska J."/>
            <person name="Bulat T."/>
            <person name="Smidak R."/>
            <person name="Sarate P."/>
            <person name="Gangsoo J."/>
            <person name="Sialana F."/>
            <person name="Bilban M."/>
            <person name="Lubec G."/>
        </authorList>
    </citation>
    <scope>NUCLEOTIDE SEQUENCE</scope>
    <source>
        <tissue evidence="1">Skin</tissue>
    </source>
</reference>